<proteinExistence type="predicted"/>
<protein>
    <recommendedName>
        <fullName evidence="6">Motility associated factor glycosyltransferase family protein</fullName>
    </recommendedName>
</protein>
<dbReference type="PANTHER" id="PTHR41786:SF1">
    <property type="entry name" value="6-HYDROXYMETHYLPTERIN DIPHOSPHOKINASE MPTE-LIKE DOMAIN-CONTAINING PROTEIN"/>
    <property type="match status" value="1"/>
</dbReference>
<dbReference type="OrthoDB" id="5291305at2"/>
<keyword evidence="5" id="KW-1185">Reference proteome</keyword>
<evidence type="ECO:0000313" key="4">
    <source>
        <dbReference type="EMBL" id="TWH78701.1"/>
    </source>
</evidence>
<organism evidence="4 5">
    <name type="scientific">Sedimentibacter saalensis</name>
    <dbReference type="NCBI Taxonomy" id="130788"/>
    <lineage>
        <taxon>Bacteria</taxon>
        <taxon>Bacillati</taxon>
        <taxon>Bacillota</taxon>
        <taxon>Tissierellia</taxon>
        <taxon>Sedimentibacter</taxon>
    </lineage>
</organism>
<dbReference type="RefSeq" id="WP_145084700.1">
    <property type="nucleotide sequence ID" value="NZ_DAMBUX010000002.1"/>
</dbReference>
<dbReference type="InterPro" id="IPR045376">
    <property type="entry name" value="Maf_N"/>
</dbReference>
<dbReference type="InterPro" id="IPR002826">
    <property type="entry name" value="MptE-like"/>
</dbReference>
<dbReference type="Pfam" id="PF01973">
    <property type="entry name" value="MptE-like"/>
    <property type="match status" value="1"/>
</dbReference>
<evidence type="ECO:0000259" key="2">
    <source>
        <dbReference type="Pfam" id="PF01973"/>
    </source>
</evidence>
<comment type="caution">
    <text evidence="4">The sequence shown here is derived from an EMBL/GenBank/DDBJ whole genome shotgun (WGS) entry which is preliminary data.</text>
</comment>
<feature type="domain" description="Glycosyltransferase Maf N-terminal" evidence="3">
    <location>
        <begin position="48"/>
        <end position="127"/>
    </location>
</feature>
<dbReference type="Proteomes" id="UP000315343">
    <property type="component" value="Unassembled WGS sequence"/>
</dbReference>
<name>A0A562J699_9FIRM</name>
<dbReference type="PANTHER" id="PTHR41786">
    <property type="entry name" value="MOTILITY ACCESSORY FACTOR MAF"/>
    <property type="match status" value="1"/>
</dbReference>
<dbReference type="Pfam" id="PF20157">
    <property type="entry name" value="Maf_flag10_N"/>
    <property type="match status" value="1"/>
</dbReference>
<evidence type="ECO:0008006" key="6">
    <source>
        <dbReference type="Google" id="ProtNLM"/>
    </source>
</evidence>
<evidence type="ECO:0000256" key="1">
    <source>
        <dbReference type="SAM" id="Coils"/>
    </source>
</evidence>
<gene>
    <name evidence="4" type="ORF">LY60_02729</name>
</gene>
<evidence type="ECO:0000313" key="5">
    <source>
        <dbReference type="Proteomes" id="UP000315343"/>
    </source>
</evidence>
<dbReference type="EMBL" id="VLKH01000008">
    <property type="protein sequence ID" value="TWH78701.1"/>
    <property type="molecule type" value="Genomic_DNA"/>
</dbReference>
<feature type="coiled-coil region" evidence="1">
    <location>
        <begin position="506"/>
        <end position="552"/>
    </location>
</feature>
<evidence type="ECO:0000259" key="3">
    <source>
        <dbReference type="Pfam" id="PF20157"/>
    </source>
</evidence>
<reference evidence="4 5" key="1">
    <citation type="submission" date="2019-07" db="EMBL/GenBank/DDBJ databases">
        <title>Genomic Encyclopedia of Type Strains, Phase I: the one thousand microbial genomes (KMG-I) project.</title>
        <authorList>
            <person name="Kyrpides N."/>
        </authorList>
    </citation>
    <scope>NUCLEOTIDE SEQUENCE [LARGE SCALE GENOMIC DNA]</scope>
    <source>
        <strain evidence="4 5">DSM 13558</strain>
    </source>
</reference>
<accession>A0A562J699</accession>
<feature type="domain" description="6-hydroxymethylpterin diphosphokinase MptE-like" evidence="2">
    <location>
        <begin position="208"/>
        <end position="385"/>
    </location>
</feature>
<keyword evidence="1" id="KW-0175">Coiled coil</keyword>
<sequence length="631" mass="72957">MLKDNVTFLKKKYPRLYEELATIETDNLHSNITIEHTKDNHKTIKVKKDEKDLYVHSKYAPLREAEAIINKIEERDSIDENSHVIFYGLGLGYHIDVFTQRYPSTSFSIYEPSVEIFRHFLDNVNFNKSAFNNIANIQFEFDTTAIDVFLGKILNKTNKKIVIVDLPIYENVFNEQYNTFLSRFKELINSKRGNLHTNYVFQKRWIINCMKNIKEILTTPNIVTERIGSYKGKTAILVAAGPSLNEEIENLRYIKNNGLAYIFSVGSAINTLIINNIYPHAACTIDPSVKNQEVLEIIKQKDISEIPMIFGSSVGYETLENYPGKKYHMITSQDSIATYYLRNYDNSAINVIYDAPTVAAATLQLLYVLGFDKIILVGQNLGYRDKKRYSEGITYSSIELTDDELEKGIWVKDVYGNEILTNNSFNMMRSQIESYIKHFSNLNVINTTKGGARIEGTEFIELEEIIKSCLNEKVVEEDGLNSLEKNKTDYDKEYLLTQSRNMDKSYENALKINKEYRDILNKIEKAINNRNYTQAQNLYVKLDKELKKIENNDFYKTFILPMNRVQYKILADGIESFNEEKNPHEQGNKIIKSFSNFIDICINDIEMIEPIYNEMKGSISIYAESSLTKGV</sequence>
<dbReference type="AlphaFoldDB" id="A0A562J699"/>